<evidence type="ECO:0000313" key="2">
    <source>
        <dbReference type="Proteomes" id="UP000007797"/>
    </source>
</evidence>
<evidence type="ECO:0000313" key="1">
    <source>
        <dbReference type="EMBL" id="EGG21442.1"/>
    </source>
</evidence>
<dbReference type="SUPFAM" id="SSF52540">
    <property type="entry name" value="P-loop containing nucleoside triphosphate hydrolases"/>
    <property type="match status" value="1"/>
</dbReference>
<proteinExistence type="predicted"/>
<dbReference type="GeneID" id="14872700"/>
<reference evidence="2" key="1">
    <citation type="journal article" date="2011" name="Genome Res.">
        <title>Phylogeny-wide analysis of social amoeba genomes highlights ancient origins for complex intercellular communication.</title>
        <authorList>
            <person name="Heidel A.J."/>
            <person name="Lawal H.M."/>
            <person name="Felder M."/>
            <person name="Schilde C."/>
            <person name="Helps N.R."/>
            <person name="Tunggal B."/>
            <person name="Rivero F."/>
            <person name="John U."/>
            <person name="Schleicher M."/>
            <person name="Eichinger L."/>
            <person name="Platzer M."/>
            <person name="Noegel A.A."/>
            <person name="Schaap P."/>
            <person name="Gloeckner G."/>
        </authorList>
    </citation>
    <scope>NUCLEOTIDE SEQUENCE [LARGE SCALE GENOMIC DNA]</scope>
    <source>
        <strain evidence="2">SH3</strain>
    </source>
</reference>
<dbReference type="EMBL" id="GL883010">
    <property type="protein sequence ID" value="EGG21442.1"/>
    <property type="molecule type" value="Genomic_DNA"/>
</dbReference>
<organism evidence="1 2">
    <name type="scientific">Cavenderia fasciculata</name>
    <name type="common">Slime mold</name>
    <name type="synonym">Dictyostelium fasciculatum</name>
    <dbReference type="NCBI Taxonomy" id="261658"/>
    <lineage>
        <taxon>Eukaryota</taxon>
        <taxon>Amoebozoa</taxon>
        <taxon>Evosea</taxon>
        <taxon>Eumycetozoa</taxon>
        <taxon>Dictyostelia</taxon>
        <taxon>Acytosteliales</taxon>
        <taxon>Cavenderiaceae</taxon>
        <taxon>Cavenderia</taxon>
    </lineage>
</organism>
<protein>
    <submittedName>
        <fullName evidence="1">Uncharacterized protein</fullName>
    </submittedName>
</protein>
<dbReference type="Proteomes" id="UP000007797">
    <property type="component" value="Unassembled WGS sequence"/>
</dbReference>
<dbReference type="KEGG" id="dfa:DFA_01326"/>
<name>F4PS59_CACFS</name>
<dbReference type="InterPro" id="IPR027417">
    <property type="entry name" value="P-loop_NTPase"/>
</dbReference>
<sequence>MSQDLTKDQVKSYFTTIKVEEALAEAITNLLIKEDMNTRDKIFYAFFEDKEMKEKYNVDKAITDGKLINLKKLLQSEERKTTMYVFKHSLKQHNRSYTHSNNLKGLMYLNTYAKPIDILNLKQIFFTPFVGRSNEVTKIIGTIVNRYKVADSSLKSDQNIVVVAGPPGIGKSRLLQELPRYLDAVDESCLPKSKVNISITLGNGSPLQHQSETPQSAIATRMLHHYFASGHGVGFPFFVENLSKIIPLGDVTPNLALSIIINHCRKTIGNQDLMITISLDEFQKALTEVGDDSARRLFLKHMILELVGLCLEMINVKDPTNGQLIDKTFVFPLTAGTILDPIDQIISRDSALPYTHVSLPLLSKRESHSILADFISKSNLAGQTIPTSLILALDSTGGWPRPIELMPFIFIFAYSLSFCTTGIVDLANYIIDTPSPEHWEHFVAKYDLVRCQCYSILGIQPSIGEFYRNAYFSHFDMQFCQMNCLNAPQRFPENSSQDQKTVIKGLLETGSVLSNPSGSHCDFILRRQIKIGNDWRWTWIFGDAKFTRQNKTLDFNADVLPSIGKGFFNQTDLDGIDDWIVLFPTNRKLTKGIEEITNGQYGKVIIVADGFLDYISKPFRFFLESPSLEQA</sequence>
<dbReference type="AlphaFoldDB" id="F4PS59"/>
<dbReference type="OMA" id="RNAYFSH"/>
<accession>F4PS59</accession>
<dbReference type="OrthoDB" id="2429079at2759"/>
<dbReference type="RefSeq" id="XP_004359292.1">
    <property type="nucleotide sequence ID" value="XM_004359235.1"/>
</dbReference>
<keyword evidence="2" id="KW-1185">Reference proteome</keyword>
<gene>
    <name evidence="1" type="ORF">DFA_01326</name>
</gene>